<dbReference type="PANTHER" id="PTHR13593:SF113">
    <property type="entry name" value="SI:DKEY-266F7.9"/>
    <property type="match status" value="1"/>
</dbReference>
<evidence type="ECO:0000259" key="6">
    <source>
        <dbReference type="Pfam" id="PF00388"/>
    </source>
</evidence>
<dbReference type="GO" id="GO:0004436">
    <property type="term" value="F:phosphatidylinositol diacylglycerol-lyase activity"/>
    <property type="evidence" value="ECO:0007669"/>
    <property type="project" value="UniProtKB-EC"/>
</dbReference>
<accession>A0A1N6MXB1</accession>
<dbReference type="Gene3D" id="3.20.20.190">
    <property type="entry name" value="Phosphatidylinositol (PI) phosphodiesterase"/>
    <property type="match status" value="1"/>
</dbReference>
<reference evidence="9" key="2">
    <citation type="submission" date="2016-12" db="EMBL/GenBank/DDBJ databases">
        <authorList>
            <person name="Gaudriault S."/>
        </authorList>
    </citation>
    <scope>NUCLEOTIDE SEQUENCE [LARGE SCALE GENOMIC DNA]</scope>
    <source>
        <strain evidence="9">HGB1681 (deposited as PTA-6826 in the American Type Culture Collection)</strain>
    </source>
</reference>
<evidence type="ECO:0000256" key="5">
    <source>
        <dbReference type="ARBA" id="ARBA00030782"/>
    </source>
</evidence>
<name>A0A1N6MXB1_9GAMM</name>
<dbReference type="EMBL" id="FTLG01000170">
    <property type="protein sequence ID" value="SIP73515.1"/>
    <property type="molecule type" value="Genomic_DNA"/>
</dbReference>
<dbReference type="Proteomes" id="UP000196435">
    <property type="component" value="Unassembled WGS sequence"/>
</dbReference>
<dbReference type="EC" id="4.6.1.13" evidence="2"/>
<dbReference type="GO" id="GO:0008081">
    <property type="term" value="F:phosphoric diester hydrolase activity"/>
    <property type="evidence" value="ECO:0007669"/>
    <property type="project" value="InterPro"/>
</dbReference>
<feature type="domain" description="Phosphatidylinositol-specific phospholipase C X" evidence="6">
    <location>
        <begin position="52"/>
        <end position="133"/>
    </location>
</feature>
<protein>
    <recommendedName>
        <fullName evidence="3">1-phosphatidylinositol phosphodiesterase</fullName>
        <ecNumber evidence="2">4.6.1.13</ecNumber>
    </recommendedName>
    <alternativeName>
        <fullName evidence="4">Phosphatidylinositol diacylglycerol-lyase</fullName>
    </alternativeName>
    <alternativeName>
        <fullName evidence="5">Phosphatidylinositol-specific phospholipase C</fullName>
    </alternativeName>
</protein>
<dbReference type="RefSeq" id="WP_086952908.1">
    <property type="nucleotide sequence ID" value="NZ_CAWNQC010000017.1"/>
</dbReference>
<keyword evidence="10" id="KW-1185">Reference proteome</keyword>
<dbReference type="OrthoDB" id="7191982at2"/>
<dbReference type="GO" id="GO:0006629">
    <property type="term" value="P:lipid metabolic process"/>
    <property type="evidence" value="ECO:0007669"/>
    <property type="project" value="InterPro"/>
</dbReference>
<dbReference type="InterPro" id="IPR000909">
    <property type="entry name" value="PLipase_C_PInositol-sp_X_dom"/>
</dbReference>
<dbReference type="InterPro" id="IPR051057">
    <property type="entry name" value="PI-PLC_domain"/>
</dbReference>
<dbReference type="Pfam" id="PF00388">
    <property type="entry name" value="PI-PLC-X"/>
    <property type="match status" value="1"/>
</dbReference>
<evidence type="ECO:0000256" key="3">
    <source>
        <dbReference type="ARBA" id="ARBA00019758"/>
    </source>
</evidence>
<reference evidence="7 10" key="3">
    <citation type="journal article" date="2017" name="Nat. Microbiol.">
        <title>Natural product diversity associated with the nematode symbionts Photorhabdus and Xenorhabdus.</title>
        <authorList>
            <person name="Tobias N.J."/>
            <person name="Wolff H."/>
            <person name="Djahanschiri B."/>
            <person name="Grundmann F."/>
            <person name="Kronenwerth M."/>
            <person name="Shi Y.M."/>
            <person name="Simonyi S."/>
            <person name="Grun P."/>
            <person name="Shapiro-Ilan D."/>
            <person name="Pidot S.J."/>
            <person name="Stinear T.P."/>
            <person name="Ebersberger I."/>
            <person name="Bode H.B."/>
        </authorList>
    </citation>
    <scope>NUCLEOTIDE SEQUENCE [LARGE SCALE GENOMIC DNA]</scope>
    <source>
        <strain evidence="7 10">DSM 16336</strain>
    </source>
</reference>
<dbReference type="PANTHER" id="PTHR13593">
    <property type="match status" value="1"/>
</dbReference>
<evidence type="ECO:0000256" key="4">
    <source>
        <dbReference type="ARBA" id="ARBA00030474"/>
    </source>
</evidence>
<sequence>MKKIETVVNSSTQGIDYSADDKESWQSEIWMKNIDDKKSIALLSVPGTHESCATYSPDRDLFGVIICQTLSVETQLQKGIRFLDIRCRAIDGIFAIHHDLVYQKINFGDVLNQCIDFLSSHPSETIFMRIKQE</sequence>
<evidence type="ECO:0000313" key="8">
    <source>
        <dbReference type="EMBL" id="SIP73515.1"/>
    </source>
</evidence>
<evidence type="ECO:0000313" key="10">
    <source>
        <dbReference type="Proteomes" id="UP000224871"/>
    </source>
</evidence>
<dbReference type="SUPFAM" id="SSF51695">
    <property type="entry name" value="PLC-like phosphodiesterases"/>
    <property type="match status" value="1"/>
</dbReference>
<proteinExistence type="predicted"/>
<reference evidence="8" key="1">
    <citation type="submission" date="2016-12" db="EMBL/GenBank/DDBJ databases">
        <authorList>
            <person name="Song W.-J."/>
            <person name="Kurnit D.M."/>
        </authorList>
    </citation>
    <scope>NUCLEOTIDE SEQUENCE [LARGE SCALE GENOMIC DNA]</scope>
    <source>
        <strain evidence="8">HGB1681</strain>
    </source>
</reference>
<evidence type="ECO:0000313" key="9">
    <source>
        <dbReference type="Proteomes" id="UP000196435"/>
    </source>
</evidence>
<dbReference type="AlphaFoldDB" id="A0A1N6MXB1"/>
<dbReference type="PROSITE" id="PS50007">
    <property type="entry name" value="PIPLC_X_DOMAIN"/>
    <property type="match status" value="1"/>
</dbReference>
<organism evidence="8 9">
    <name type="scientific">Xenorhabdus innexi</name>
    <dbReference type="NCBI Taxonomy" id="290109"/>
    <lineage>
        <taxon>Bacteria</taxon>
        <taxon>Pseudomonadati</taxon>
        <taxon>Pseudomonadota</taxon>
        <taxon>Gammaproteobacteria</taxon>
        <taxon>Enterobacterales</taxon>
        <taxon>Morganellaceae</taxon>
        <taxon>Xenorhabdus</taxon>
    </lineage>
</organism>
<evidence type="ECO:0000256" key="2">
    <source>
        <dbReference type="ARBA" id="ARBA00012581"/>
    </source>
</evidence>
<evidence type="ECO:0000313" key="7">
    <source>
        <dbReference type="EMBL" id="PHM27526.1"/>
    </source>
</evidence>
<comment type="catalytic activity">
    <reaction evidence="1">
        <text>a 1,2-diacyl-sn-glycero-3-phospho-(1D-myo-inositol) = 1D-myo-inositol 1,2-cyclic phosphate + a 1,2-diacyl-sn-glycerol</text>
        <dbReference type="Rhea" id="RHEA:17093"/>
        <dbReference type="ChEBI" id="CHEBI:17815"/>
        <dbReference type="ChEBI" id="CHEBI:57880"/>
        <dbReference type="ChEBI" id="CHEBI:58484"/>
        <dbReference type="EC" id="4.6.1.13"/>
    </reaction>
</comment>
<gene>
    <name evidence="7" type="ORF">Xinn_03971</name>
    <name evidence="8" type="ORF">XIS1_30006</name>
</gene>
<dbReference type="EMBL" id="NIBU01000113">
    <property type="protein sequence ID" value="PHM27526.1"/>
    <property type="molecule type" value="Genomic_DNA"/>
</dbReference>
<evidence type="ECO:0000256" key="1">
    <source>
        <dbReference type="ARBA" id="ARBA00001316"/>
    </source>
</evidence>
<dbReference type="Proteomes" id="UP000224871">
    <property type="component" value="Unassembled WGS sequence"/>
</dbReference>
<dbReference type="InterPro" id="IPR017946">
    <property type="entry name" value="PLC-like_Pdiesterase_TIM-brl"/>
</dbReference>